<feature type="region of interest" description="Disordered" evidence="1">
    <location>
        <begin position="1"/>
        <end position="20"/>
    </location>
</feature>
<accession>A0A076YJD2</accession>
<name>A0A076YJD2_9CAUD</name>
<reference evidence="2 3" key="1">
    <citation type="submission" date="2014-06" db="EMBL/GenBank/DDBJ databases">
        <authorList>
            <person name="Pfaffle P.K."/>
            <person name="Tobiason D.M."/>
            <person name="Arnold K."/>
            <person name="Ash A."/>
            <person name="Austin Q."/>
            <person name="Brahm K."/>
            <person name="Carberry B."/>
            <person name="Grant J."/>
            <person name="Leckie K."/>
            <person name="Meder A."/>
            <person name="Newsom A."/>
            <person name="Reinecke M."/>
            <person name="Rognrud K."/>
            <person name="Serrano M.G."/>
            <person name="Buck G."/>
            <person name="Lee V."/>
            <person name="Wang Y."/>
            <person name="Carvalho R."/>
            <person name="Voegtly L."/>
            <person name="Shi R."/>
            <person name="Duckworth R."/>
            <person name="Johnson A."/>
            <person name="Loviza R."/>
            <person name="Walstead R."/>
            <person name="Shah Z."/>
            <person name="Kiflezghi M."/>
            <person name="Wade K."/>
            <person name="Anders K.R."/>
            <person name="Braun M.A."/>
            <person name="Delesalle V.A."/>
            <person name="Hughes L.E."/>
            <person name="Ware V.C."/>
            <person name="Bradley K.W."/>
            <person name="Barker L.P."/>
            <person name="Asai D.J."/>
            <person name="Bowman C.A."/>
            <person name="Russell D.A."/>
            <person name="Pope W.H."/>
            <person name="Jacobs-Sera D."/>
            <person name="Hendrix R.W."/>
            <person name="Hatfull G.F."/>
        </authorList>
    </citation>
    <scope>NUCLEOTIDE SEQUENCE [LARGE SCALE GENOMIC DNA]</scope>
</reference>
<dbReference type="EMBL" id="KM101117">
    <property type="protein sequence ID" value="AIK68786.1"/>
    <property type="molecule type" value="Genomic_DNA"/>
</dbReference>
<protein>
    <submittedName>
        <fullName evidence="2">Portal protein</fullName>
    </submittedName>
</protein>
<feature type="compositionally biased region" description="Acidic residues" evidence="1">
    <location>
        <begin position="514"/>
        <end position="526"/>
    </location>
</feature>
<gene>
    <name evidence="2" type="ORF">PBI_LIZLEMON_12</name>
</gene>
<evidence type="ECO:0000256" key="1">
    <source>
        <dbReference type="SAM" id="MobiDB-lite"/>
    </source>
</evidence>
<dbReference type="Proteomes" id="UP000230449">
    <property type="component" value="Segment"/>
</dbReference>
<evidence type="ECO:0000313" key="3">
    <source>
        <dbReference type="Proteomes" id="UP000230449"/>
    </source>
</evidence>
<sequence>MAPTSLRIVRRPKSEPVSTRQRALVAASQPVENPGKAFRKAMGSSTRTDWQDDAWKAYDAVGELRYYVGWRSSSASRVRLIASAIDPDTGLPTGSIDEDDRVGARVQQIVNQIAGGALGQAQLIKRVVEQLTVAGETWVAILFTDKSRLDSNGNPVPEWLALTPEEVRASEKKTIIELPTGDKHEFRDGLDGMFRVWNPRARRAREPDSPVRANLDSLKEIVRTTKTIANASKSRLIGNGVVFVPHEMSLPSMNAPVASNKPGAPAPPILGTPAVQQLQELLFQVAQTAYDDEDSMAALIPMFAAAPGELIKNVTHLKFDNQVTEVAIKTRNDAIARLAMGLDVSPERLLGLGSNSNHWSAWQIGDEDVRLHILPPVEMLCEAITNQVLRTVLMREGIDPNAYVVWHDASQLTVDPDKTDEARDAFDRGAITAEAMVKMLGLADDTVYDFTTPEGWAQWARDRVGQDPNLLPTLAVLIPELADVEFPTPTVALPPAEEQDGDEEASGASRREEPDTEDDAGTDDSDQASLDSRETAMVEALVFRALELAGKRSRTRSLPYELRQLSDRELVRRLEPVRREHVADLIRGWDSMLEERAVQALNMNIPGIRAAVKRAVYGELTKTIDGEVS</sequence>
<feature type="region of interest" description="Disordered" evidence="1">
    <location>
        <begin position="491"/>
        <end position="530"/>
    </location>
</feature>
<evidence type="ECO:0000313" key="2">
    <source>
        <dbReference type="EMBL" id="AIK68786.1"/>
    </source>
</evidence>
<proteinExistence type="predicted"/>
<organism evidence="2 3">
    <name type="scientific">Mycobacterium phage LizLemon</name>
    <dbReference type="NCBI Taxonomy" id="1527533"/>
    <lineage>
        <taxon>Viruses</taxon>
        <taxon>Duplodnaviria</taxon>
        <taxon>Heunggongvirae</taxon>
        <taxon>Uroviricota</taxon>
        <taxon>Caudoviricetes</taxon>
        <taxon>Bclasvirinae</taxon>
        <taxon>Rosebushvirus</taxon>
        <taxon>Rosebushvirus rosebush</taxon>
    </lineage>
</organism>